<dbReference type="InterPro" id="IPR018117">
    <property type="entry name" value="C5_DNA_meth_AS"/>
</dbReference>
<dbReference type="PRINTS" id="PR00105">
    <property type="entry name" value="C5METTRFRASE"/>
</dbReference>
<comment type="similarity">
    <text evidence="5 6">Belongs to the class I-like SAM-binding methyltransferase superfamily. C5-methyltransferase family.</text>
</comment>
<evidence type="ECO:0000313" key="9">
    <source>
        <dbReference type="Proteomes" id="UP000241639"/>
    </source>
</evidence>
<dbReference type="InterPro" id="IPR001525">
    <property type="entry name" value="C5_MeTfrase"/>
</dbReference>
<sequence length="321" mass="36150">MSSRFKVISTFAGCGGSSLGYRLAAGKILLAVEWDDNAVATYKLNHPETDVFHGDVSKLSVDECLSRTGLSPGELDIFDGSPPCQGFSTAGKRDFGDQRNQLFHEYVRLLRGLKPKVFVMENVAGMVKGKMKLLFAEILRELKACGYKVSARKLNAMYFGVPQNRERIIFVGVRDDLGIDPSHPKPQTRPVSVKEAFKGLPIDKTRTLKDIGYHLWQRLEPGQSFDKVHPKKHWFNAIKVDPHKPCNTVTKTVFVTGSSGLYHWEYPRVLSIAELKRVASFPDDYQFAGDFKDQWARIGNCVPPLMMKAVAEHIHKNILER</sequence>
<dbReference type="AlphaFoldDB" id="A0A2T4Z913"/>
<dbReference type="InterPro" id="IPR029063">
    <property type="entry name" value="SAM-dependent_MTases_sf"/>
</dbReference>
<dbReference type="InterPro" id="IPR050390">
    <property type="entry name" value="C5-Methyltransferase"/>
</dbReference>
<dbReference type="Gene3D" id="3.90.120.10">
    <property type="entry name" value="DNA Methylase, subunit A, domain 2"/>
    <property type="match status" value="1"/>
</dbReference>
<keyword evidence="3 5" id="KW-0949">S-adenosyl-L-methionine</keyword>
<evidence type="ECO:0000256" key="7">
    <source>
        <dbReference type="RuleBase" id="RU000417"/>
    </source>
</evidence>
<feature type="active site" evidence="5">
    <location>
        <position position="84"/>
    </location>
</feature>
<dbReference type="PROSITE" id="PS00094">
    <property type="entry name" value="C5_MTASE_1"/>
    <property type="match status" value="1"/>
</dbReference>
<gene>
    <name evidence="8" type="ORF">C8J48_0951</name>
</gene>
<dbReference type="GO" id="GO:0032259">
    <property type="term" value="P:methylation"/>
    <property type="evidence" value="ECO:0007669"/>
    <property type="project" value="UniProtKB-KW"/>
</dbReference>
<dbReference type="NCBIfam" id="TIGR00675">
    <property type="entry name" value="dcm"/>
    <property type="match status" value="1"/>
</dbReference>
<dbReference type="EC" id="2.1.1.37" evidence="7"/>
<dbReference type="PROSITE" id="PS51679">
    <property type="entry name" value="SAM_MT_C5"/>
    <property type="match status" value="1"/>
</dbReference>
<dbReference type="Gene3D" id="3.40.50.150">
    <property type="entry name" value="Vaccinia Virus protein VP39"/>
    <property type="match status" value="1"/>
</dbReference>
<evidence type="ECO:0000256" key="2">
    <source>
        <dbReference type="ARBA" id="ARBA00022679"/>
    </source>
</evidence>
<dbReference type="CDD" id="cd00315">
    <property type="entry name" value="Cyt_C5_DNA_methylase"/>
    <property type="match status" value="1"/>
</dbReference>
<dbReference type="Pfam" id="PF00145">
    <property type="entry name" value="DNA_methylase"/>
    <property type="match status" value="1"/>
</dbReference>
<dbReference type="EMBL" id="PZZP01000001">
    <property type="protein sequence ID" value="PTM58369.1"/>
    <property type="molecule type" value="Genomic_DNA"/>
</dbReference>
<dbReference type="PANTHER" id="PTHR10629:SF52">
    <property type="entry name" value="DNA (CYTOSINE-5)-METHYLTRANSFERASE 1"/>
    <property type="match status" value="1"/>
</dbReference>
<evidence type="ECO:0000256" key="5">
    <source>
        <dbReference type="PROSITE-ProRule" id="PRU01016"/>
    </source>
</evidence>
<dbReference type="GO" id="GO:0009307">
    <property type="term" value="P:DNA restriction-modification system"/>
    <property type="evidence" value="ECO:0007669"/>
    <property type="project" value="UniProtKB-KW"/>
</dbReference>
<protein>
    <recommendedName>
        <fullName evidence="7">Cytosine-specific methyltransferase</fullName>
        <ecNumber evidence="7">2.1.1.37</ecNumber>
    </recommendedName>
</protein>
<name>A0A2T4Z913_9BACL</name>
<comment type="caution">
    <text evidence="8">The sequence shown here is derived from an EMBL/GenBank/DDBJ whole genome shotgun (WGS) entry which is preliminary data.</text>
</comment>
<evidence type="ECO:0000256" key="3">
    <source>
        <dbReference type="ARBA" id="ARBA00022691"/>
    </source>
</evidence>
<dbReference type="PANTHER" id="PTHR10629">
    <property type="entry name" value="CYTOSINE-SPECIFIC METHYLTRANSFERASE"/>
    <property type="match status" value="1"/>
</dbReference>
<proteinExistence type="inferred from homology"/>
<organism evidence="8 9">
    <name type="scientific">Desmospora activa DSM 45169</name>
    <dbReference type="NCBI Taxonomy" id="1121389"/>
    <lineage>
        <taxon>Bacteria</taxon>
        <taxon>Bacillati</taxon>
        <taxon>Bacillota</taxon>
        <taxon>Bacilli</taxon>
        <taxon>Bacillales</taxon>
        <taxon>Thermoactinomycetaceae</taxon>
        <taxon>Desmospora</taxon>
    </lineage>
</organism>
<dbReference type="GO" id="GO:0044027">
    <property type="term" value="P:negative regulation of gene expression via chromosomal CpG island methylation"/>
    <property type="evidence" value="ECO:0007669"/>
    <property type="project" value="TreeGrafter"/>
</dbReference>
<dbReference type="Proteomes" id="UP000241639">
    <property type="component" value="Unassembled WGS sequence"/>
</dbReference>
<reference evidence="8 9" key="1">
    <citation type="submission" date="2018-04" db="EMBL/GenBank/DDBJ databases">
        <title>Genomic Encyclopedia of Archaeal and Bacterial Type Strains, Phase II (KMG-II): from individual species to whole genera.</title>
        <authorList>
            <person name="Goeker M."/>
        </authorList>
    </citation>
    <scope>NUCLEOTIDE SEQUENCE [LARGE SCALE GENOMIC DNA]</scope>
    <source>
        <strain evidence="8 9">DSM 45169</strain>
    </source>
</reference>
<keyword evidence="4" id="KW-0680">Restriction system</keyword>
<keyword evidence="9" id="KW-1185">Reference proteome</keyword>
<evidence type="ECO:0000313" key="8">
    <source>
        <dbReference type="EMBL" id="PTM58369.1"/>
    </source>
</evidence>
<comment type="catalytic activity">
    <reaction evidence="7">
        <text>a 2'-deoxycytidine in DNA + S-adenosyl-L-methionine = a 5-methyl-2'-deoxycytidine in DNA + S-adenosyl-L-homocysteine + H(+)</text>
        <dbReference type="Rhea" id="RHEA:13681"/>
        <dbReference type="Rhea" id="RHEA-COMP:11369"/>
        <dbReference type="Rhea" id="RHEA-COMP:11370"/>
        <dbReference type="ChEBI" id="CHEBI:15378"/>
        <dbReference type="ChEBI" id="CHEBI:57856"/>
        <dbReference type="ChEBI" id="CHEBI:59789"/>
        <dbReference type="ChEBI" id="CHEBI:85452"/>
        <dbReference type="ChEBI" id="CHEBI:85454"/>
        <dbReference type="EC" id="2.1.1.37"/>
    </reaction>
</comment>
<dbReference type="SUPFAM" id="SSF53335">
    <property type="entry name" value="S-adenosyl-L-methionine-dependent methyltransferases"/>
    <property type="match status" value="1"/>
</dbReference>
<dbReference type="RefSeq" id="WP_107725182.1">
    <property type="nucleotide sequence ID" value="NZ_PZZP01000001.1"/>
</dbReference>
<dbReference type="GO" id="GO:0003677">
    <property type="term" value="F:DNA binding"/>
    <property type="evidence" value="ECO:0007669"/>
    <property type="project" value="TreeGrafter"/>
</dbReference>
<evidence type="ECO:0000256" key="4">
    <source>
        <dbReference type="ARBA" id="ARBA00022747"/>
    </source>
</evidence>
<accession>A0A2T4Z913</accession>
<dbReference type="GO" id="GO:0003886">
    <property type="term" value="F:DNA (cytosine-5-)-methyltransferase activity"/>
    <property type="evidence" value="ECO:0007669"/>
    <property type="project" value="UniProtKB-EC"/>
</dbReference>
<dbReference type="OrthoDB" id="9813719at2"/>
<keyword evidence="1 5" id="KW-0489">Methyltransferase</keyword>
<keyword evidence="2 5" id="KW-0808">Transferase</keyword>
<evidence type="ECO:0000256" key="6">
    <source>
        <dbReference type="RuleBase" id="RU000416"/>
    </source>
</evidence>
<evidence type="ECO:0000256" key="1">
    <source>
        <dbReference type="ARBA" id="ARBA00022603"/>
    </source>
</evidence>